<dbReference type="GO" id="GO:0006814">
    <property type="term" value="P:sodium ion transport"/>
    <property type="evidence" value="ECO:0007669"/>
    <property type="project" value="UniProtKB-UniRule"/>
</dbReference>
<dbReference type="InterPro" id="IPR056148">
    <property type="entry name" value="NQRA_2nd"/>
</dbReference>
<keyword evidence="6 8" id="KW-0830">Ubiquinone</keyword>
<evidence type="ECO:0000256" key="2">
    <source>
        <dbReference type="ARBA" id="ARBA00022967"/>
    </source>
</evidence>
<evidence type="ECO:0000256" key="1">
    <source>
        <dbReference type="ARBA" id="ARBA00022448"/>
    </source>
</evidence>
<dbReference type="RefSeq" id="WP_011112870.1">
    <property type="nucleotide sequence ID" value="NC_004757.1"/>
</dbReference>
<keyword evidence="7 8" id="KW-0739">Sodium transport</keyword>
<dbReference type="KEGG" id="neu:NE2397"/>
<dbReference type="STRING" id="228410.NE2397"/>
<dbReference type="PANTHER" id="PTHR37839">
    <property type="entry name" value="NA(+)-TRANSLOCATING NADH-QUINONE REDUCTASE SUBUNIT A"/>
    <property type="match status" value="1"/>
</dbReference>
<keyword evidence="1 8" id="KW-0813">Transport</keyword>
<keyword evidence="13" id="KW-1185">Reference proteome</keyword>
<feature type="domain" description="NqrA N-terminal barrel-sandwich hybrid" evidence="9">
    <location>
        <begin position="3"/>
        <end position="96"/>
    </location>
</feature>
<evidence type="ECO:0000256" key="8">
    <source>
        <dbReference type="HAMAP-Rule" id="MF_00425"/>
    </source>
</evidence>
<evidence type="ECO:0000259" key="11">
    <source>
        <dbReference type="Pfam" id="PF24836"/>
    </source>
</evidence>
<keyword evidence="2 8" id="KW-1278">Translocase</keyword>
<dbReference type="Proteomes" id="UP000001416">
    <property type="component" value="Chromosome"/>
</dbReference>
<keyword evidence="12" id="KW-0560">Oxidoreductase</keyword>
<dbReference type="eggNOG" id="COG1726">
    <property type="taxonomic scope" value="Bacteria"/>
</dbReference>
<dbReference type="DNASU" id="1083364"/>
<comment type="catalytic activity">
    <reaction evidence="8">
        <text>a ubiquinone + n Na(+)(in) + NADH + H(+) = a ubiquinol + n Na(+)(out) + NAD(+)</text>
        <dbReference type="Rhea" id="RHEA:47748"/>
        <dbReference type="Rhea" id="RHEA-COMP:9565"/>
        <dbReference type="Rhea" id="RHEA-COMP:9566"/>
        <dbReference type="ChEBI" id="CHEBI:15378"/>
        <dbReference type="ChEBI" id="CHEBI:16389"/>
        <dbReference type="ChEBI" id="CHEBI:17976"/>
        <dbReference type="ChEBI" id="CHEBI:29101"/>
        <dbReference type="ChEBI" id="CHEBI:57540"/>
        <dbReference type="ChEBI" id="CHEBI:57945"/>
        <dbReference type="EC" id="7.2.1.1"/>
    </reaction>
</comment>
<reference evidence="12 13" key="1">
    <citation type="journal article" date="2003" name="J. Bacteriol.">
        <title>Complete genome sequence of the ammonia-oxidizing bacterium and obligate chemolithoautotroph Nitrosomonas europaea.</title>
        <authorList>
            <person name="Chain P."/>
            <person name="Lamerdin J."/>
            <person name="Larimer F."/>
            <person name="Regala W."/>
            <person name="Land M."/>
            <person name="Hauser L."/>
            <person name="Hooper A."/>
            <person name="Klotz M."/>
            <person name="Norton J."/>
            <person name="Sayavedra-Soto L."/>
            <person name="Arciero D."/>
            <person name="Hommes N."/>
            <person name="Whittaker M."/>
            <person name="Arp D."/>
        </authorList>
    </citation>
    <scope>NUCLEOTIDE SEQUENCE [LARGE SCALE GENOMIC DNA]</scope>
    <source>
        <strain evidence="13">ATCC 19718 / CIP 103999 / KCTC 2705 / NBRC 14298</strain>
    </source>
</reference>
<feature type="domain" description="Na(+)-translocating NADH-quinone reductase subunit A C-terminal" evidence="10">
    <location>
        <begin position="265"/>
        <end position="314"/>
    </location>
</feature>
<evidence type="ECO:0000256" key="5">
    <source>
        <dbReference type="ARBA" id="ARBA00023065"/>
    </source>
</evidence>
<keyword evidence="3 8" id="KW-0520">NAD</keyword>
<feature type="domain" description="NqrA second alpha/beta" evidence="11">
    <location>
        <begin position="116"/>
        <end position="260"/>
    </location>
</feature>
<keyword evidence="5 8" id="KW-0406">Ion transport</keyword>
<evidence type="ECO:0000259" key="9">
    <source>
        <dbReference type="Pfam" id="PF05896"/>
    </source>
</evidence>
<name>Q82SE3_NITEU</name>
<keyword evidence="4 8" id="KW-0915">Sodium</keyword>
<dbReference type="PhylomeDB" id="Q82SE3"/>
<evidence type="ECO:0000256" key="7">
    <source>
        <dbReference type="ARBA" id="ARBA00023201"/>
    </source>
</evidence>
<dbReference type="EMBL" id="AL954747">
    <property type="protein sequence ID" value="CAD86309.1"/>
    <property type="molecule type" value="Genomic_DNA"/>
</dbReference>
<dbReference type="InterPro" id="IPR022615">
    <property type="entry name" value="NqrA_C_domain"/>
</dbReference>
<dbReference type="PANTHER" id="PTHR37839:SF1">
    <property type="entry name" value="NA(+)-TRANSLOCATING NADH-QUINONE REDUCTASE SUBUNIT A"/>
    <property type="match status" value="1"/>
</dbReference>
<evidence type="ECO:0000313" key="13">
    <source>
        <dbReference type="Proteomes" id="UP000001416"/>
    </source>
</evidence>
<evidence type="ECO:0000259" key="10">
    <source>
        <dbReference type="Pfam" id="PF11973"/>
    </source>
</evidence>
<dbReference type="NCBIfam" id="NF003759">
    <property type="entry name" value="PRK05352.1-2"/>
    <property type="match status" value="1"/>
</dbReference>
<dbReference type="AlphaFoldDB" id="Q82SE3"/>
<dbReference type="Pfam" id="PF11973">
    <property type="entry name" value="NQRA_SLBB"/>
    <property type="match status" value="1"/>
</dbReference>
<accession>Q82SE3</accession>
<evidence type="ECO:0000256" key="6">
    <source>
        <dbReference type="ARBA" id="ARBA00023075"/>
    </source>
</evidence>
<dbReference type="InterPro" id="IPR056147">
    <property type="entry name" value="NQRA_N"/>
</dbReference>
<dbReference type="GeneID" id="87105528"/>
<comment type="subunit">
    <text evidence="8">Composed of six subunits; NqrA, NqrB, NqrC, NqrD, NqrE and NqrF.</text>
</comment>
<protein>
    <recommendedName>
        <fullName evidence="8">Na(+)-translocating NADH-quinone reductase subunit A</fullName>
        <shortName evidence="8">Na(+)-NQR subunit A</shortName>
        <shortName evidence="8">Na(+)-translocating NQR subunit A</shortName>
        <ecNumber evidence="8">7.2.1.1</ecNumber>
    </recommendedName>
    <alternativeName>
        <fullName evidence="8">NQR complex subunit A</fullName>
    </alternativeName>
    <alternativeName>
        <fullName evidence="8">NQR-1 subunit A</fullName>
    </alternativeName>
</protein>
<proteinExistence type="inferred from homology"/>
<organism evidence="12 13">
    <name type="scientific">Nitrosomonas europaea (strain ATCC 19718 / CIP 103999 / KCTC 2705 / NBRC 14298)</name>
    <dbReference type="NCBI Taxonomy" id="228410"/>
    <lineage>
        <taxon>Bacteria</taxon>
        <taxon>Pseudomonadati</taxon>
        <taxon>Pseudomonadota</taxon>
        <taxon>Betaproteobacteria</taxon>
        <taxon>Nitrosomonadales</taxon>
        <taxon>Nitrosomonadaceae</taxon>
        <taxon>Nitrosomonas</taxon>
    </lineage>
</organism>
<sequence length="452" mass="50314">MFIKLNKGLDLPISGEPEQCVYAATAVRHIAVAGVDYIDLKPTMKVTEGDRVRLGQPLFEYKKLPGVVFTAPGAGRIVAINRGTRRILLSVVLQLDEQEDEETFIKYAPDELSNLADEQVKENLLISGLWTTLRTRPYSKVPDPATRPAAIFITAIDSNPLAADPVPIITAEMESFNHGLRILSRLTDGPLWVCQSPQAKLSLPEDLPQLQQARFAGPHPAGLPGTHIHFLQPVSAYKTVWYLNYQEVIAIGKLFVTGRLWTERIVALGGPGVKKPRLLRTRLGASLEELLAGELVESMDKRVISGSVWSGRKAVDELAFLGRHHLQVTVIGEKSEREFLGWLNPGGNKYSKLNVLFSSFFRKKRKFEFTASQQGSPRAMIPIDTFEEVMPLDILPAQLLRALLVMDTDMAQKLGCLELDEEDLALCSFICVGKHDYGVILRENLRQIEKEG</sequence>
<evidence type="ECO:0000256" key="3">
    <source>
        <dbReference type="ARBA" id="ARBA00023027"/>
    </source>
</evidence>
<dbReference type="InterPro" id="IPR008703">
    <property type="entry name" value="NqrA"/>
</dbReference>
<dbReference type="OrthoDB" id="9774536at2"/>
<dbReference type="Pfam" id="PF24836">
    <property type="entry name" value="NQRA_2nd"/>
    <property type="match status" value="1"/>
</dbReference>
<comment type="similarity">
    <text evidence="8">Belongs to the NqrA family.</text>
</comment>
<comment type="function">
    <text evidence="8">NQR complex catalyzes the reduction of ubiquinone-1 to ubiquinol by two successive reactions, coupled with the transport of Na(+) ions from the cytoplasm to the periplasm. NqrA to NqrE are probably involved in the second step, the conversion of ubisemiquinone to ubiquinol.</text>
</comment>
<dbReference type="NCBIfam" id="TIGR01936">
    <property type="entry name" value="nqrA"/>
    <property type="match status" value="1"/>
</dbReference>
<dbReference type="GO" id="GO:0016655">
    <property type="term" value="F:oxidoreductase activity, acting on NAD(P)H, quinone or similar compound as acceptor"/>
    <property type="evidence" value="ECO:0007669"/>
    <property type="project" value="UniProtKB-UniRule"/>
</dbReference>
<dbReference type="HAMAP" id="MF_00425">
    <property type="entry name" value="NqrA"/>
    <property type="match status" value="1"/>
</dbReference>
<evidence type="ECO:0000313" key="12">
    <source>
        <dbReference type="EMBL" id="CAD86309.1"/>
    </source>
</evidence>
<dbReference type="Pfam" id="PF05896">
    <property type="entry name" value="NQRA_N"/>
    <property type="match status" value="1"/>
</dbReference>
<gene>
    <name evidence="8 12" type="primary">nqrA</name>
    <name evidence="12" type="ordered locus">NE2397</name>
</gene>
<evidence type="ECO:0000256" key="4">
    <source>
        <dbReference type="ARBA" id="ARBA00023053"/>
    </source>
</evidence>
<dbReference type="EC" id="7.2.1.1" evidence="8"/>
<dbReference type="HOGENOM" id="CLU_046656_0_0_4"/>